<dbReference type="Gene3D" id="3.30.9.10">
    <property type="entry name" value="D-Amino Acid Oxidase, subunit A, domain 2"/>
    <property type="match status" value="1"/>
</dbReference>
<evidence type="ECO:0000256" key="5">
    <source>
        <dbReference type="ARBA" id="ARBA00023157"/>
    </source>
</evidence>
<evidence type="ECO:0000313" key="8">
    <source>
        <dbReference type="Proteomes" id="UP000256488"/>
    </source>
</evidence>
<dbReference type="Gene3D" id="2.102.10.10">
    <property type="entry name" value="Rieske [2Fe-2S] iron-sulphur domain"/>
    <property type="match status" value="1"/>
</dbReference>
<dbReference type="PRINTS" id="PR00162">
    <property type="entry name" value="RIESKE"/>
</dbReference>
<reference evidence="7 8" key="1">
    <citation type="submission" date="2017-05" db="EMBL/GenBank/DDBJ databases">
        <title>Virgibacillus sp. AK90 isolated from a saltern of Kakinada, India.</title>
        <authorList>
            <person name="Gupta V."/>
            <person name="Sidhu C."/>
            <person name="Korpole S."/>
            <person name="Pinnaka A.K."/>
        </authorList>
    </citation>
    <scope>NUCLEOTIDE SEQUENCE [LARGE SCALE GENOMIC DNA]</scope>
    <source>
        <strain evidence="7 8">AK90</strain>
    </source>
</reference>
<dbReference type="PANTHER" id="PTHR13847">
    <property type="entry name" value="SARCOSINE DEHYDROGENASE-RELATED"/>
    <property type="match status" value="1"/>
</dbReference>
<dbReference type="SUPFAM" id="SSF50022">
    <property type="entry name" value="ISP domain"/>
    <property type="match status" value="1"/>
</dbReference>
<proteinExistence type="predicted"/>
<accession>A0A3E0WZH4</accession>
<evidence type="ECO:0000313" key="7">
    <source>
        <dbReference type="EMBL" id="RFA37297.1"/>
    </source>
</evidence>
<feature type="domain" description="Rieske" evidence="6">
    <location>
        <begin position="428"/>
        <end position="509"/>
    </location>
</feature>
<dbReference type="GO" id="GO:0016020">
    <property type="term" value="C:membrane"/>
    <property type="evidence" value="ECO:0007669"/>
    <property type="project" value="InterPro"/>
</dbReference>
<dbReference type="SUPFAM" id="SSF51905">
    <property type="entry name" value="FAD/NAD(P)-binding domain"/>
    <property type="match status" value="1"/>
</dbReference>
<keyword evidence="3" id="KW-0408">Iron</keyword>
<keyword evidence="5" id="KW-1015">Disulfide bond</keyword>
<comment type="caution">
    <text evidence="7">The sequence shown here is derived from an EMBL/GenBank/DDBJ whole genome shotgun (WGS) entry which is preliminary data.</text>
</comment>
<dbReference type="PROSITE" id="PS51296">
    <property type="entry name" value="RIESKE"/>
    <property type="match status" value="1"/>
</dbReference>
<dbReference type="CDD" id="cd03477">
    <property type="entry name" value="Rieske_YhfW_C"/>
    <property type="match status" value="1"/>
</dbReference>
<dbReference type="InterPro" id="IPR036188">
    <property type="entry name" value="FAD/NAD-bd_sf"/>
</dbReference>
<dbReference type="GO" id="GO:0046872">
    <property type="term" value="F:metal ion binding"/>
    <property type="evidence" value="ECO:0007669"/>
    <property type="project" value="UniProtKB-KW"/>
</dbReference>
<evidence type="ECO:0000259" key="6">
    <source>
        <dbReference type="PROSITE" id="PS51296"/>
    </source>
</evidence>
<dbReference type="GO" id="GO:0004497">
    <property type="term" value="F:monooxygenase activity"/>
    <property type="evidence" value="ECO:0007669"/>
    <property type="project" value="UniProtKB-ARBA"/>
</dbReference>
<organism evidence="7 8">
    <name type="scientific">Virgibacillus dokdonensis</name>
    <dbReference type="NCBI Taxonomy" id="302167"/>
    <lineage>
        <taxon>Bacteria</taxon>
        <taxon>Bacillati</taxon>
        <taxon>Bacillota</taxon>
        <taxon>Bacilli</taxon>
        <taxon>Bacillales</taxon>
        <taxon>Bacillaceae</taxon>
        <taxon>Virgibacillus</taxon>
    </lineage>
</organism>
<dbReference type="AlphaFoldDB" id="A0A3E0WZH4"/>
<dbReference type="GO" id="GO:0051537">
    <property type="term" value="F:2 iron, 2 sulfur cluster binding"/>
    <property type="evidence" value="ECO:0007669"/>
    <property type="project" value="UniProtKB-KW"/>
</dbReference>
<evidence type="ECO:0000256" key="2">
    <source>
        <dbReference type="ARBA" id="ARBA00022723"/>
    </source>
</evidence>
<evidence type="ECO:0000256" key="1">
    <source>
        <dbReference type="ARBA" id="ARBA00022714"/>
    </source>
</evidence>
<evidence type="ECO:0000256" key="3">
    <source>
        <dbReference type="ARBA" id="ARBA00023004"/>
    </source>
</evidence>
<keyword evidence="1" id="KW-0001">2Fe-2S</keyword>
<name>A0A3E0WZH4_9BACI</name>
<dbReference type="InterPro" id="IPR017941">
    <property type="entry name" value="Rieske_2Fe-2S"/>
</dbReference>
<keyword evidence="2" id="KW-0479">Metal-binding</keyword>
<dbReference type="InterPro" id="IPR006076">
    <property type="entry name" value="FAD-dep_OxRdtase"/>
</dbReference>
<evidence type="ECO:0000256" key="4">
    <source>
        <dbReference type="ARBA" id="ARBA00023014"/>
    </source>
</evidence>
<keyword evidence="4" id="KW-0411">Iron-sulfur</keyword>
<protein>
    <submittedName>
        <fullName evidence="7">FAD-dependent oxidoreductase</fullName>
    </submittedName>
</protein>
<dbReference type="Proteomes" id="UP000256488">
    <property type="component" value="Unassembled WGS sequence"/>
</dbReference>
<dbReference type="GO" id="GO:0005737">
    <property type="term" value="C:cytoplasm"/>
    <property type="evidence" value="ECO:0007669"/>
    <property type="project" value="TreeGrafter"/>
</dbReference>
<dbReference type="FunFam" id="2.102.10.10:FF:000014">
    <property type="entry name" value="Oxidoreductase, FAD dependent"/>
    <property type="match status" value="1"/>
</dbReference>
<dbReference type="GO" id="GO:0016705">
    <property type="term" value="F:oxidoreductase activity, acting on paired donors, with incorporation or reduction of molecular oxygen"/>
    <property type="evidence" value="ECO:0007669"/>
    <property type="project" value="UniProtKB-ARBA"/>
</dbReference>
<dbReference type="EMBL" id="NFZX01000002">
    <property type="protein sequence ID" value="RFA37297.1"/>
    <property type="molecule type" value="Genomic_DNA"/>
</dbReference>
<sequence length="517" mass="58587">MKILVENHLPNHSQSFWRETSTIPKYPSLDTSIQTGVGIVGGGITGITTAYLLSKKNIKVTLIDANPILKGTTGHTTAKITAQHGLIYDELIQHFGIEQAILYYKAMDEARQLIENNINNLQIDCDFCHEDAFLYTNLDSWQRDLEKEKDAYDHIGIESEITKDTPLKIPMKLALQMKNQALFHPLKYLSSLLEESIRNGLTVYENTVAVDIESDRSNPSIITKDGHRIKCDYIIAASHFPFYDRDSFYFTRMYAERAYVLAMQSKEKYPGGMYINAESPTRSVRTTTWKGRDLWLISGENHKTGQGKPMHEHFKALQSFTNENFAVASYDFRWSAQDLTTLDKVPYIGCMKKSTPNILVATGYRKWGMTNGTAAANMLTNIIVNKASEYTKLFDPARFKADPTIKKFVKTNTDTAKHMVKGKLGNTNNHLDINQLQADQATVTRINGNRAGVYKDKKNQIYIVDTTCTHLKCEVEWNSGERSWDCPCHGSRFSYTGEVLNGPANKPLKHIDPNKLK</sequence>
<dbReference type="InterPro" id="IPR005805">
    <property type="entry name" value="Rieske_Fe-S_prot_C"/>
</dbReference>
<gene>
    <name evidence="7" type="ORF">CAI16_02145</name>
</gene>
<dbReference type="InterPro" id="IPR036922">
    <property type="entry name" value="Rieske_2Fe-2S_sf"/>
</dbReference>
<dbReference type="RefSeq" id="WP_116277097.1">
    <property type="nucleotide sequence ID" value="NZ_NFZX01000002.1"/>
</dbReference>
<dbReference type="Pfam" id="PF01266">
    <property type="entry name" value="DAO"/>
    <property type="match status" value="1"/>
</dbReference>
<dbReference type="Gene3D" id="3.50.50.60">
    <property type="entry name" value="FAD/NAD(P)-binding domain"/>
    <property type="match status" value="1"/>
</dbReference>
<dbReference type="PANTHER" id="PTHR13847:SF274">
    <property type="entry name" value="RIESKE 2FE-2S IRON-SULFUR PROTEIN YHFW-RELATED"/>
    <property type="match status" value="1"/>
</dbReference>
<dbReference type="InterPro" id="IPR038010">
    <property type="entry name" value="YhfW_C"/>
</dbReference>
<dbReference type="Pfam" id="PF00355">
    <property type="entry name" value="Rieske"/>
    <property type="match status" value="1"/>
</dbReference>